<evidence type="ECO:0000256" key="6">
    <source>
        <dbReference type="ARBA" id="ARBA00024338"/>
    </source>
</evidence>
<dbReference type="AlphaFoldDB" id="A0AAW1MFG5"/>
<gene>
    <name evidence="9" type="ORF">QE152_g6260</name>
</gene>
<dbReference type="PANTHER" id="PTHR23505">
    <property type="entry name" value="SPINSTER"/>
    <property type="match status" value="1"/>
</dbReference>
<feature type="transmembrane region" description="Helical" evidence="7">
    <location>
        <begin position="394"/>
        <end position="416"/>
    </location>
</feature>
<keyword evidence="5 7" id="KW-0472">Membrane</keyword>
<dbReference type="GO" id="GO:0016020">
    <property type="term" value="C:membrane"/>
    <property type="evidence" value="ECO:0007669"/>
    <property type="project" value="UniProtKB-SubCell"/>
</dbReference>
<keyword evidence="3 7" id="KW-0812">Transmembrane</keyword>
<evidence type="ECO:0000256" key="7">
    <source>
        <dbReference type="SAM" id="Phobius"/>
    </source>
</evidence>
<evidence type="ECO:0000256" key="4">
    <source>
        <dbReference type="ARBA" id="ARBA00022989"/>
    </source>
</evidence>
<keyword evidence="2" id="KW-0813">Transport</keyword>
<dbReference type="EMBL" id="JASPKY010000041">
    <property type="protein sequence ID" value="KAK9746262.1"/>
    <property type="molecule type" value="Genomic_DNA"/>
</dbReference>
<evidence type="ECO:0000256" key="2">
    <source>
        <dbReference type="ARBA" id="ARBA00022448"/>
    </source>
</evidence>
<organism evidence="9 10">
    <name type="scientific">Popillia japonica</name>
    <name type="common">Japanese beetle</name>
    <dbReference type="NCBI Taxonomy" id="7064"/>
    <lineage>
        <taxon>Eukaryota</taxon>
        <taxon>Metazoa</taxon>
        <taxon>Ecdysozoa</taxon>
        <taxon>Arthropoda</taxon>
        <taxon>Hexapoda</taxon>
        <taxon>Insecta</taxon>
        <taxon>Pterygota</taxon>
        <taxon>Neoptera</taxon>
        <taxon>Endopterygota</taxon>
        <taxon>Coleoptera</taxon>
        <taxon>Polyphaga</taxon>
        <taxon>Scarabaeiformia</taxon>
        <taxon>Scarabaeidae</taxon>
        <taxon>Rutelinae</taxon>
        <taxon>Popillia</taxon>
    </lineage>
</organism>
<evidence type="ECO:0000313" key="10">
    <source>
        <dbReference type="Proteomes" id="UP001458880"/>
    </source>
</evidence>
<feature type="transmembrane region" description="Helical" evidence="7">
    <location>
        <begin position="366"/>
        <end position="388"/>
    </location>
</feature>
<comment type="similarity">
    <text evidence="6">Belongs to the major facilitator superfamily. Spinster (TC 2.A.1.49) family.</text>
</comment>
<dbReference type="Gene3D" id="1.20.1250.20">
    <property type="entry name" value="MFS general substrate transporter like domains"/>
    <property type="match status" value="2"/>
</dbReference>
<dbReference type="Pfam" id="PF07690">
    <property type="entry name" value="MFS_1"/>
    <property type="match status" value="2"/>
</dbReference>
<comment type="subcellular location">
    <subcellularLocation>
        <location evidence="1">Membrane</location>
        <topology evidence="1">Multi-pass membrane protein</topology>
    </subcellularLocation>
</comment>
<dbReference type="PANTHER" id="PTHR23505:SF96">
    <property type="entry name" value="LP14756P"/>
    <property type="match status" value="1"/>
</dbReference>
<dbReference type="InterPro" id="IPR036259">
    <property type="entry name" value="MFS_trans_sf"/>
</dbReference>
<comment type="caution">
    <text evidence="9">The sequence shown here is derived from an EMBL/GenBank/DDBJ whole genome shotgun (WGS) entry which is preliminary data.</text>
</comment>
<feature type="transmembrane region" description="Helical" evidence="7">
    <location>
        <begin position="332"/>
        <end position="354"/>
    </location>
</feature>
<proteinExistence type="inferred from homology"/>
<dbReference type="InterPro" id="IPR044770">
    <property type="entry name" value="MFS_spinster-like"/>
</dbReference>
<feature type="transmembrane region" description="Helical" evidence="7">
    <location>
        <begin position="244"/>
        <end position="265"/>
    </location>
</feature>
<accession>A0AAW1MFG5</accession>
<name>A0AAW1MFG5_POPJA</name>
<evidence type="ECO:0000256" key="5">
    <source>
        <dbReference type="ARBA" id="ARBA00023136"/>
    </source>
</evidence>
<keyword evidence="10" id="KW-1185">Reference proteome</keyword>
<evidence type="ECO:0000259" key="8">
    <source>
        <dbReference type="PROSITE" id="PS50850"/>
    </source>
</evidence>
<dbReference type="PROSITE" id="PS50850">
    <property type="entry name" value="MFS"/>
    <property type="match status" value="1"/>
</dbReference>
<reference evidence="9 10" key="1">
    <citation type="journal article" date="2024" name="BMC Genomics">
        <title>De novo assembly and annotation of Popillia japonica's genome with initial clues to its potential as an invasive pest.</title>
        <authorList>
            <person name="Cucini C."/>
            <person name="Boschi S."/>
            <person name="Funari R."/>
            <person name="Cardaioli E."/>
            <person name="Iannotti N."/>
            <person name="Marturano G."/>
            <person name="Paoli F."/>
            <person name="Bruttini M."/>
            <person name="Carapelli A."/>
            <person name="Frati F."/>
            <person name="Nardi F."/>
        </authorList>
    </citation>
    <scope>NUCLEOTIDE SEQUENCE [LARGE SCALE GENOMIC DNA]</scope>
    <source>
        <strain evidence="9">DMR45628</strain>
    </source>
</reference>
<sequence>MGELGHYLIGVTSKAIAMDLHYGDISCQLNGTIYEITGVKKECRSANSSESCNEFNTNDTQYCEWTYNGLGIDYQILAGPSFIAVFTVVGVILGFAADKYNRVRMLTVCTVIFGIAIIICGSVTEYWQLVLLRMIMAAGESGCNPLATGILSDIFPEDKRALVMSLFNWGSLQIKDPILLCRLFFLLNSRESGSTGILSDIFPEDKRALVMSLFNWGIYGGYGIAFPVGRYIPRLNIWDLGWRITYYGSGVIAVIIAVLTGLTLVEPERKSIGEDAAAQASGDAKKISIWTIILEPRVVLLCIAASIRHCGGMCFAYNCDLYYETYYPDYDLGWWLFAVTIVIGSIGVVVGGVVSDKFVAKMGIRSRVAVLSISQLISTPGAFGSVYFSPTWAMITLGLSYFFAEMWFGILFAILVEIVPLRIRSTTVGIFLFVMNNIGGNLPILVDPVSKIVGYRESLYIFYAGAYGISSILFFFTLFFMEGPKTDPPKKDFGHDNNVCTTSDELTTVSTISNGFQLSVTGYIPETGCYNIINLNHIY</sequence>
<evidence type="ECO:0000256" key="1">
    <source>
        <dbReference type="ARBA" id="ARBA00004141"/>
    </source>
</evidence>
<evidence type="ECO:0000313" key="9">
    <source>
        <dbReference type="EMBL" id="KAK9746262.1"/>
    </source>
</evidence>
<dbReference type="CDD" id="cd17328">
    <property type="entry name" value="MFS_spinster_like"/>
    <property type="match status" value="1"/>
</dbReference>
<feature type="transmembrane region" description="Helical" evidence="7">
    <location>
        <begin position="103"/>
        <end position="124"/>
    </location>
</feature>
<evidence type="ECO:0000256" key="3">
    <source>
        <dbReference type="ARBA" id="ARBA00022692"/>
    </source>
</evidence>
<dbReference type="InterPro" id="IPR020846">
    <property type="entry name" value="MFS_dom"/>
</dbReference>
<dbReference type="SUPFAM" id="SSF103473">
    <property type="entry name" value="MFS general substrate transporter"/>
    <property type="match status" value="2"/>
</dbReference>
<dbReference type="InterPro" id="IPR011701">
    <property type="entry name" value="MFS"/>
</dbReference>
<dbReference type="GO" id="GO:0022857">
    <property type="term" value="F:transmembrane transporter activity"/>
    <property type="evidence" value="ECO:0007669"/>
    <property type="project" value="InterPro"/>
</dbReference>
<feature type="transmembrane region" description="Helical" evidence="7">
    <location>
        <begin position="428"/>
        <end position="446"/>
    </location>
</feature>
<feature type="transmembrane region" description="Helical" evidence="7">
    <location>
        <begin position="458"/>
        <end position="481"/>
    </location>
</feature>
<keyword evidence="4 7" id="KW-1133">Transmembrane helix</keyword>
<feature type="transmembrane region" description="Helical" evidence="7">
    <location>
        <begin position="213"/>
        <end position="232"/>
    </location>
</feature>
<dbReference type="Proteomes" id="UP001458880">
    <property type="component" value="Unassembled WGS sequence"/>
</dbReference>
<feature type="transmembrane region" description="Helical" evidence="7">
    <location>
        <begin position="74"/>
        <end position="96"/>
    </location>
</feature>
<protein>
    <submittedName>
        <fullName evidence="9">Major Facilitator Superfamily</fullName>
    </submittedName>
</protein>
<feature type="domain" description="Major facilitator superfamily (MFS) profile" evidence="8">
    <location>
        <begin position="1"/>
        <end position="482"/>
    </location>
</feature>